<dbReference type="GO" id="GO:0016491">
    <property type="term" value="F:oxidoreductase activity"/>
    <property type="evidence" value="ECO:0007669"/>
    <property type="project" value="UniProtKB-KW"/>
</dbReference>
<sequence length="245" mass="26001">MTSKKAQARQRAEAEREQEARQERRRERMLRVGVSAGVLLVVVIVAVVVLGRGGSSEPEGTGAIPEGATSSGDGVAVGDVSAPVTIDYWFDFQCPYCGEFEAENGPVLRELVADGTARVVYHPAAFLGEESYRASSAFACAVEAGRPVEYKTELFAHQPEEGSGGYTREELLTRAEAVGIADASFEACLTEGTYADWGATVLDAMRDQEIEATPAVLIDGEALDDPAGMSADEFRAAVDEAVTAS</sequence>
<evidence type="ECO:0000256" key="4">
    <source>
        <dbReference type="ARBA" id="ARBA00023157"/>
    </source>
</evidence>
<dbReference type="EMBL" id="PYGE01000006">
    <property type="protein sequence ID" value="PSL04178.1"/>
    <property type="molecule type" value="Genomic_DNA"/>
</dbReference>
<keyword evidence="7" id="KW-1133">Transmembrane helix</keyword>
<dbReference type="OrthoDB" id="4135024at2"/>
<keyword evidence="7" id="KW-0812">Transmembrane</keyword>
<dbReference type="Pfam" id="PF13462">
    <property type="entry name" value="Thioredoxin_4"/>
    <property type="match status" value="1"/>
</dbReference>
<proteinExistence type="inferred from homology"/>
<keyword evidence="2" id="KW-0732">Signal</keyword>
<comment type="similarity">
    <text evidence="1">Belongs to the thioredoxin family. DsbA subfamily.</text>
</comment>
<reference evidence="9 10" key="1">
    <citation type="submission" date="2018-03" db="EMBL/GenBank/DDBJ databases">
        <title>Genomic Encyclopedia of Archaeal and Bacterial Type Strains, Phase II (KMG-II): from individual species to whole genera.</title>
        <authorList>
            <person name="Goeker M."/>
        </authorList>
    </citation>
    <scope>NUCLEOTIDE SEQUENCE [LARGE SCALE GENOMIC DNA]</scope>
    <source>
        <strain evidence="9 10">DSM 45211</strain>
    </source>
</reference>
<feature type="domain" description="Thioredoxin" evidence="8">
    <location>
        <begin position="57"/>
        <end position="243"/>
    </location>
</feature>
<dbReference type="SUPFAM" id="SSF52833">
    <property type="entry name" value="Thioredoxin-like"/>
    <property type="match status" value="1"/>
</dbReference>
<dbReference type="PROSITE" id="PS51352">
    <property type="entry name" value="THIOREDOXIN_2"/>
    <property type="match status" value="1"/>
</dbReference>
<dbReference type="GO" id="GO:0016853">
    <property type="term" value="F:isomerase activity"/>
    <property type="evidence" value="ECO:0007669"/>
    <property type="project" value="UniProtKB-KW"/>
</dbReference>
<name>A0A2P8E3X6_9ACTN</name>
<organism evidence="9 10">
    <name type="scientific">Haloactinopolyspora alba</name>
    <dbReference type="NCBI Taxonomy" id="648780"/>
    <lineage>
        <taxon>Bacteria</taxon>
        <taxon>Bacillati</taxon>
        <taxon>Actinomycetota</taxon>
        <taxon>Actinomycetes</taxon>
        <taxon>Jiangellales</taxon>
        <taxon>Jiangellaceae</taxon>
        <taxon>Haloactinopolyspora</taxon>
    </lineage>
</organism>
<dbReference type="InterPro" id="IPR036249">
    <property type="entry name" value="Thioredoxin-like_sf"/>
</dbReference>
<keyword evidence="3" id="KW-0560">Oxidoreductase</keyword>
<comment type="caution">
    <text evidence="9">The sequence shown here is derived from an EMBL/GenBank/DDBJ whole genome shotgun (WGS) entry which is preliminary data.</text>
</comment>
<protein>
    <submittedName>
        <fullName evidence="9">Protein-disulfide isomerase</fullName>
    </submittedName>
</protein>
<dbReference type="InterPro" id="IPR012336">
    <property type="entry name" value="Thioredoxin-like_fold"/>
</dbReference>
<gene>
    <name evidence="9" type="ORF">CLV30_106183</name>
</gene>
<accession>A0A2P8E3X6</accession>
<keyword evidence="9" id="KW-0413">Isomerase</keyword>
<feature type="compositionally biased region" description="Basic and acidic residues" evidence="6">
    <location>
        <begin position="10"/>
        <end position="25"/>
    </location>
</feature>
<dbReference type="RefSeq" id="WP_106537188.1">
    <property type="nucleotide sequence ID" value="NZ_ML142900.1"/>
</dbReference>
<evidence type="ECO:0000313" key="10">
    <source>
        <dbReference type="Proteomes" id="UP000243528"/>
    </source>
</evidence>
<evidence type="ECO:0000256" key="7">
    <source>
        <dbReference type="SAM" id="Phobius"/>
    </source>
</evidence>
<keyword evidence="4" id="KW-1015">Disulfide bond</keyword>
<evidence type="ECO:0000256" key="3">
    <source>
        <dbReference type="ARBA" id="ARBA00023002"/>
    </source>
</evidence>
<dbReference type="Gene3D" id="3.40.30.10">
    <property type="entry name" value="Glutaredoxin"/>
    <property type="match status" value="1"/>
</dbReference>
<keyword evidence="5" id="KW-0676">Redox-active center</keyword>
<dbReference type="PANTHER" id="PTHR13887:SF14">
    <property type="entry name" value="DISULFIDE BOND FORMATION PROTEIN D"/>
    <property type="match status" value="1"/>
</dbReference>
<evidence type="ECO:0000256" key="1">
    <source>
        <dbReference type="ARBA" id="ARBA00005791"/>
    </source>
</evidence>
<evidence type="ECO:0000259" key="8">
    <source>
        <dbReference type="PROSITE" id="PS51352"/>
    </source>
</evidence>
<feature type="transmembrane region" description="Helical" evidence="7">
    <location>
        <begin position="30"/>
        <end position="51"/>
    </location>
</feature>
<evidence type="ECO:0000313" key="9">
    <source>
        <dbReference type="EMBL" id="PSL04178.1"/>
    </source>
</evidence>
<dbReference type="InterPro" id="IPR013766">
    <property type="entry name" value="Thioredoxin_domain"/>
</dbReference>
<evidence type="ECO:0000256" key="6">
    <source>
        <dbReference type="SAM" id="MobiDB-lite"/>
    </source>
</evidence>
<keyword evidence="10" id="KW-1185">Reference proteome</keyword>
<dbReference type="PANTHER" id="PTHR13887">
    <property type="entry name" value="GLUTATHIONE S-TRANSFERASE KAPPA"/>
    <property type="match status" value="1"/>
</dbReference>
<evidence type="ECO:0000256" key="5">
    <source>
        <dbReference type="ARBA" id="ARBA00023284"/>
    </source>
</evidence>
<evidence type="ECO:0000256" key="2">
    <source>
        <dbReference type="ARBA" id="ARBA00022729"/>
    </source>
</evidence>
<dbReference type="AlphaFoldDB" id="A0A2P8E3X6"/>
<feature type="region of interest" description="Disordered" evidence="6">
    <location>
        <begin position="1"/>
        <end position="25"/>
    </location>
</feature>
<keyword evidence="7" id="KW-0472">Membrane</keyword>
<dbReference type="Proteomes" id="UP000243528">
    <property type="component" value="Unassembled WGS sequence"/>
</dbReference>